<comment type="subcellular location">
    <subcellularLocation>
        <location evidence="1">Cell envelope</location>
    </subcellularLocation>
</comment>
<keyword evidence="2" id="KW-0201">Cytochrome c-type biogenesis</keyword>
<accession>A0A2A2SKR3</accession>
<dbReference type="GO" id="GO:0017004">
    <property type="term" value="P:cytochrome complex assembly"/>
    <property type="evidence" value="ECO:0007669"/>
    <property type="project" value="UniProtKB-KW"/>
</dbReference>
<evidence type="ECO:0000256" key="2">
    <source>
        <dbReference type="ARBA" id="ARBA00022748"/>
    </source>
</evidence>
<evidence type="ECO:0000313" key="6">
    <source>
        <dbReference type="EMBL" id="PAX09808.1"/>
    </source>
</evidence>
<evidence type="ECO:0000313" key="7">
    <source>
        <dbReference type="Proteomes" id="UP000218151"/>
    </source>
</evidence>
<organism evidence="6 7">
    <name type="scientific">Sphingomonas lenta</name>
    <dbReference type="NCBI Taxonomy" id="1141887"/>
    <lineage>
        <taxon>Bacteria</taxon>
        <taxon>Pseudomonadati</taxon>
        <taxon>Pseudomonadota</taxon>
        <taxon>Alphaproteobacteria</taxon>
        <taxon>Sphingomonadales</taxon>
        <taxon>Sphingomonadaceae</taxon>
        <taxon>Sphingomonas</taxon>
    </lineage>
</organism>
<reference evidence="7" key="1">
    <citation type="submission" date="2017-09" db="EMBL/GenBank/DDBJ databases">
        <authorList>
            <person name="Feng G."/>
            <person name="Zhu H."/>
        </authorList>
    </citation>
    <scope>NUCLEOTIDE SEQUENCE [LARGE SCALE GENOMIC DNA]</scope>
    <source>
        <strain evidence="7">1PNM-20</strain>
    </source>
</reference>
<dbReference type="InterPro" id="IPR036249">
    <property type="entry name" value="Thioredoxin-like_sf"/>
</dbReference>
<dbReference type="GO" id="GO:0030313">
    <property type="term" value="C:cell envelope"/>
    <property type="evidence" value="ECO:0007669"/>
    <property type="project" value="UniProtKB-SubCell"/>
</dbReference>
<evidence type="ECO:0000259" key="5">
    <source>
        <dbReference type="PROSITE" id="PS51352"/>
    </source>
</evidence>
<dbReference type="PANTHER" id="PTHR42852">
    <property type="entry name" value="THIOL:DISULFIDE INTERCHANGE PROTEIN DSBE"/>
    <property type="match status" value="1"/>
</dbReference>
<feature type="domain" description="Thioredoxin" evidence="5">
    <location>
        <begin position="35"/>
        <end position="175"/>
    </location>
</feature>
<dbReference type="InterPro" id="IPR013766">
    <property type="entry name" value="Thioredoxin_domain"/>
</dbReference>
<dbReference type="OrthoDB" id="9799347at2"/>
<dbReference type="PANTHER" id="PTHR42852:SF6">
    <property type="entry name" value="THIOL:DISULFIDE INTERCHANGE PROTEIN DSBE"/>
    <property type="match status" value="1"/>
</dbReference>
<dbReference type="EMBL" id="NSLI01000001">
    <property type="protein sequence ID" value="PAX09808.1"/>
    <property type="molecule type" value="Genomic_DNA"/>
</dbReference>
<evidence type="ECO:0000256" key="1">
    <source>
        <dbReference type="ARBA" id="ARBA00004196"/>
    </source>
</evidence>
<sequence length="175" mass="18949">MRRWLIWAPLAAFALLFAVVAAGLFRPAERVVRSGLVGKPVPEFALDPLIPGKPGLSSATLRGGEPRLVNMFASWCVPCIAEAPQLIALKRQGVRIDGVAVRDSTAALRGFLRRNGDPFDRIGDDKARAVQLALGSAGIPESFVVDGRGVIRHQHIGYIRPDDVPKLLAEIEKAR</sequence>
<dbReference type="GO" id="GO:0016491">
    <property type="term" value="F:oxidoreductase activity"/>
    <property type="evidence" value="ECO:0007669"/>
    <property type="project" value="InterPro"/>
</dbReference>
<evidence type="ECO:0000256" key="4">
    <source>
        <dbReference type="ARBA" id="ARBA00023284"/>
    </source>
</evidence>
<dbReference type="Pfam" id="PF08534">
    <property type="entry name" value="Redoxin"/>
    <property type="match status" value="1"/>
</dbReference>
<dbReference type="SUPFAM" id="SSF52833">
    <property type="entry name" value="Thioredoxin-like"/>
    <property type="match status" value="1"/>
</dbReference>
<keyword evidence="3" id="KW-1015">Disulfide bond</keyword>
<evidence type="ECO:0000256" key="3">
    <source>
        <dbReference type="ARBA" id="ARBA00023157"/>
    </source>
</evidence>
<dbReference type="InterPro" id="IPR013740">
    <property type="entry name" value="Redoxin"/>
</dbReference>
<dbReference type="Proteomes" id="UP000218151">
    <property type="component" value="Unassembled WGS sequence"/>
</dbReference>
<proteinExistence type="predicted"/>
<dbReference type="InterPro" id="IPR050553">
    <property type="entry name" value="Thioredoxin_ResA/DsbE_sf"/>
</dbReference>
<comment type="caution">
    <text evidence="6">The sequence shown here is derived from an EMBL/GenBank/DDBJ whole genome shotgun (WGS) entry which is preliminary data.</text>
</comment>
<dbReference type="PROSITE" id="PS51352">
    <property type="entry name" value="THIOREDOXIN_2"/>
    <property type="match status" value="1"/>
</dbReference>
<keyword evidence="4" id="KW-0676">Redox-active center</keyword>
<protein>
    <submittedName>
        <fullName evidence="6">DsbE family thiol:disulfide interchange protein</fullName>
    </submittedName>
</protein>
<dbReference type="AlphaFoldDB" id="A0A2A2SKR3"/>
<keyword evidence="7" id="KW-1185">Reference proteome</keyword>
<dbReference type="Gene3D" id="3.40.30.10">
    <property type="entry name" value="Glutaredoxin"/>
    <property type="match status" value="1"/>
</dbReference>
<name>A0A2A2SKR3_9SPHN</name>
<gene>
    <name evidence="6" type="ORF">CKY28_02765</name>
</gene>